<sequence>MLDKLRKLRALSQDMTTTEAERELAYKRYQEIKKKYAVDDSELEKKEERFHIRVQNIFEKDLLRYILWSFDLTSYTEKYCSKLKVIFYTKKSVYEAIQDDFKFHSRKTNAILDGVLTKYLHTQIKEPELVASPETINNLDPDMLKAYWNNSWMNNENYSKKFKIED</sequence>
<accession>A0AAX2JD38</accession>
<protein>
    <recommendedName>
        <fullName evidence="1">DUF2786 domain-containing protein</fullName>
    </recommendedName>
</protein>
<dbReference type="RefSeq" id="WP_005980093.1">
    <property type="nucleotide sequence ID" value="NZ_CABKNW010000004.1"/>
</dbReference>
<dbReference type="Proteomes" id="UP000249008">
    <property type="component" value="Chromosome 1"/>
</dbReference>
<dbReference type="AlphaFoldDB" id="A0AAX2JD38"/>
<dbReference type="GeneID" id="78456295"/>
<dbReference type="InterPro" id="IPR024498">
    <property type="entry name" value="DUF2786"/>
</dbReference>
<name>A0AAX2JD38_9FUSO</name>
<evidence type="ECO:0000259" key="1">
    <source>
        <dbReference type="Pfam" id="PF10979"/>
    </source>
</evidence>
<proteinExistence type="predicted"/>
<feature type="domain" description="DUF2786" evidence="1">
    <location>
        <begin position="1"/>
        <end position="39"/>
    </location>
</feature>
<dbReference type="EMBL" id="LS483487">
    <property type="protein sequence ID" value="SQJ03984.1"/>
    <property type="molecule type" value="Genomic_DNA"/>
</dbReference>
<dbReference type="Pfam" id="PF10979">
    <property type="entry name" value="DUF2786"/>
    <property type="match status" value="1"/>
</dbReference>
<organism evidence="2 3">
    <name type="scientific">Fusobacterium ulcerans</name>
    <dbReference type="NCBI Taxonomy" id="861"/>
    <lineage>
        <taxon>Bacteria</taxon>
        <taxon>Fusobacteriati</taxon>
        <taxon>Fusobacteriota</taxon>
        <taxon>Fusobacteriia</taxon>
        <taxon>Fusobacteriales</taxon>
        <taxon>Fusobacteriaceae</taxon>
        <taxon>Fusobacterium</taxon>
    </lineage>
</organism>
<evidence type="ECO:0000313" key="3">
    <source>
        <dbReference type="Proteomes" id="UP000249008"/>
    </source>
</evidence>
<evidence type="ECO:0000313" key="2">
    <source>
        <dbReference type="EMBL" id="SQJ03984.1"/>
    </source>
</evidence>
<reference evidence="2 3" key="1">
    <citation type="submission" date="2018-06" db="EMBL/GenBank/DDBJ databases">
        <authorList>
            <consortium name="Pathogen Informatics"/>
            <person name="Doyle S."/>
        </authorList>
    </citation>
    <scope>NUCLEOTIDE SEQUENCE [LARGE SCALE GENOMIC DNA]</scope>
    <source>
        <strain evidence="2 3">NCTC12112</strain>
    </source>
</reference>
<gene>
    <name evidence="2" type="ORF">NCTC12112_01747</name>
</gene>